<sequence>MSDADAVVPDPVEVAGHSWLTEPELRSALLEWCFTPDSHEAISRYLTFRSASS</sequence>
<dbReference type="Proteomes" id="UP000608522">
    <property type="component" value="Unassembled WGS sequence"/>
</dbReference>
<reference evidence="2" key="1">
    <citation type="submission" date="2023-07" db="EMBL/GenBank/DDBJ databases">
        <title>Whole genome shotgun sequence of Streptomyces spororaveus NBRC 15456.</title>
        <authorList>
            <person name="Komaki H."/>
            <person name="Tamura T."/>
        </authorList>
    </citation>
    <scope>NUCLEOTIDE SEQUENCE [LARGE SCALE GENOMIC DNA]</scope>
    <source>
        <strain evidence="2">NBRC 15456</strain>
    </source>
</reference>
<protein>
    <recommendedName>
        <fullName evidence="3">NUDIX hydrolase</fullName>
    </recommendedName>
</protein>
<accession>A0ABQ3TA10</accession>
<name>A0ABQ3TA10_9ACTN</name>
<evidence type="ECO:0000313" key="2">
    <source>
        <dbReference type="Proteomes" id="UP000608522"/>
    </source>
</evidence>
<gene>
    <name evidence="1" type="ORF">Sspor_24980</name>
</gene>
<comment type="caution">
    <text evidence="1">The sequence shown here is derived from an EMBL/GenBank/DDBJ whole genome shotgun (WGS) entry which is preliminary data.</text>
</comment>
<dbReference type="EMBL" id="BNED01000005">
    <property type="protein sequence ID" value="GHI76937.1"/>
    <property type="molecule type" value="Genomic_DNA"/>
</dbReference>
<organism evidence="1 2">
    <name type="scientific">Streptomyces spororaveus</name>
    <dbReference type="NCBI Taxonomy" id="284039"/>
    <lineage>
        <taxon>Bacteria</taxon>
        <taxon>Bacillati</taxon>
        <taxon>Actinomycetota</taxon>
        <taxon>Actinomycetes</taxon>
        <taxon>Kitasatosporales</taxon>
        <taxon>Streptomycetaceae</taxon>
        <taxon>Streptomyces</taxon>
    </lineage>
</organism>
<keyword evidence="2" id="KW-1185">Reference proteome</keyword>
<evidence type="ECO:0008006" key="3">
    <source>
        <dbReference type="Google" id="ProtNLM"/>
    </source>
</evidence>
<evidence type="ECO:0000313" key="1">
    <source>
        <dbReference type="EMBL" id="GHI76937.1"/>
    </source>
</evidence>
<proteinExistence type="predicted"/>